<gene>
    <name evidence="2" type="ORF">HZH66_001531</name>
</gene>
<organism evidence="2 3">
    <name type="scientific">Vespula vulgaris</name>
    <name type="common">Yellow jacket</name>
    <name type="synonym">Wasp</name>
    <dbReference type="NCBI Taxonomy" id="7454"/>
    <lineage>
        <taxon>Eukaryota</taxon>
        <taxon>Metazoa</taxon>
        <taxon>Ecdysozoa</taxon>
        <taxon>Arthropoda</taxon>
        <taxon>Hexapoda</taxon>
        <taxon>Insecta</taxon>
        <taxon>Pterygota</taxon>
        <taxon>Neoptera</taxon>
        <taxon>Endopterygota</taxon>
        <taxon>Hymenoptera</taxon>
        <taxon>Apocrita</taxon>
        <taxon>Aculeata</taxon>
        <taxon>Vespoidea</taxon>
        <taxon>Vespidae</taxon>
        <taxon>Vespinae</taxon>
        <taxon>Vespula</taxon>
    </lineage>
</organism>
<feature type="compositionally biased region" description="Gly residues" evidence="1">
    <location>
        <begin position="33"/>
        <end position="50"/>
    </location>
</feature>
<reference evidence="2" key="1">
    <citation type="journal article" date="2020" name="G3 (Bethesda)">
        <title>High-Quality Assemblies for Three Invasive Social Wasps from the &lt;i&gt;Vespula&lt;/i&gt; Genus.</title>
        <authorList>
            <person name="Harrop T.W.R."/>
            <person name="Guhlin J."/>
            <person name="McLaughlin G.M."/>
            <person name="Permina E."/>
            <person name="Stockwell P."/>
            <person name="Gilligan J."/>
            <person name="Le Lec M.F."/>
            <person name="Gruber M.A.M."/>
            <person name="Quinn O."/>
            <person name="Lovegrove M."/>
            <person name="Duncan E.J."/>
            <person name="Remnant E.J."/>
            <person name="Van Eeckhoven J."/>
            <person name="Graham B."/>
            <person name="Knapp R.A."/>
            <person name="Langford K.W."/>
            <person name="Kronenberg Z."/>
            <person name="Press M.O."/>
            <person name="Eacker S.M."/>
            <person name="Wilson-Rankin E.E."/>
            <person name="Purcell J."/>
            <person name="Lester P.J."/>
            <person name="Dearden P.K."/>
        </authorList>
    </citation>
    <scope>NUCLEOTIDE SEQUENCE</scope>
    <source>
        <strain evidence="2">Marl-1</strain>
    </source>
</reference>
<feature type="compositionally biased region" description="Gly residues" evidence="1">
    <location>
        <begin position="57"/>
        <end position="67"/>
    </location>
</feature>
<dbReference type="AlphaFoldDB" id="A0A834NJN0"/>
<evidence type="ECO:0000313" key="2">
    <source>
        <dbReference type="EMBL" id="KAF7412635.1"/>
    </source>
</evidence>
<sequence length="78" mass="7396">MAMVMERNPLIRDIPIMDAGLKGRKVENAKAVDGGGGGGGGGGDGNGGGNSSSSCGSGNGGGGGGSNLVGRRPGTLYF</sequence>
<protein>
    <submittedName>
        <fullName evidence="2">Uncharacterized protein</fullName>
    </submittedName>
</protein>
<feature type="region of interest" description="Disordered" evidence="1">
    <location>
        <begin position="29"/>
        <end position="78"/>
    </location>
</feature>
<dbReference type="EMBL" id="JACSEA010000001">
    <property type="protein sequence ID" value="KAF7412635.1"/>
    <property type="molecule type" value="Genomic_DNA"/>
</dbReference>
<proteinExistence type="predicted"/>
<keyword evidence="3" id="KW-1185">Reference proteome</keyword>
<name>A0A834NJN0_VESVU</name>
<evidence type="ECO:0000313" key="3">
    <source>
        <dbReference type="Proteomes" id="UP000614350"/>
    </source>
</evidence>
<accession>A0A834NJN0</accession>
<dbReference type="Proteomes" id="UP000614350">
    <property type="component" value="Unassembled WGS sequence"/>
</dbReference>
<comment type="caution">
    <text evidence="2">The sequence shown here is derived from an EMBL/GenBank/DDBJ whole genome shotgun (WGS) entry which is preliminary data.</text>
</comment>
<evidence type="ECO:0000256" key="1">
    <source>
        <dbReference type="SAM" id="MobiDB-lite"/>
    </source>
</evidence>